<dbReference type="EMBL" id="BX571657">
    <property type="protein sequence ID" value="CAE09297.1"/>
    <property type="molecule type" value="Genomic_DNA"/>
</dbReference>
<sequence>MRRLDRVDAAFFVLWLLDAAFVFWAVQGLSISVYEARIYWGESSIASFLAHLFVPFWGENNLGLKFPFLLLHLFNLFLFYEVSRHTLKRPFDAFFSVALFALLPGVNASALLIGESGIIMSAALLVCYIHLKYKVIPYPLLALAILIDSGMAILFLALFFYAIKERQNRLLLFSLIAFTVSMYLWGIDVGGKPKGHFLDTLGIFATLFSPLLFLYFVYALYRILIKEEKPLLWYISFSALMFTLLLSFRQKVNIEEYAPLVLIGLPLVVKVFLSGLRVRLPRFRRSYQLWFYIAVFTLGINSLGLVFNKLFYRVIENPREHFAYRFHIANELALALKEKGIREVKIKDEAMRLRLACYGIGSSEALELKEGRGKRTILEIPIRYFGYEVERYHVQKR</sequence>
<feature type="transmembrane region" description="Helical" evidence="1">
    <location>
        <begin position="64"/>
        <end position="82"/>
    </location>
</feature>
<evidence type="ECO:0000256" key="1">
    <source>
        <dbReference type="SAM" id="Phobius"/>
    </source>
</evidence>
<dbReference type="HOGENOM" id="CLU_057288_0_0_7"/>
<name>Q7MAN1_WOLSU</name>
<evidence type="ECO:0000313" key="3">
    <source>
        <dbReference type="Proteomes" id="UP000000422"/>
    </source>
</evidence>
<feature type="transmembrane region" description="Helical" evidence="1">
    <location>
        <begin position="6"/>
        <end position="26"/>
    </location>
</feature>
<evidence type="ECO:0000313" key="2">
    <source>
        <dbReference type="EMBL" id="CAE09297.1"/>
    </source>
</evidence>
<feature type="transmembrane region" description="Helical" evidence="1">
    <location>
        <begin position="170"/>
        <end position="189"/>
    </location>
</feature>
<organism evidence="3">
    <name type="scientific">Wolinella succinogenes (strain ATCC 29543 / DSM 1740 / CCUG 13145 / JCM 31913 / LMG 7466 / NCTC 11488 / FDC 602W)</name>
    <name type="common">Vibrio succinogenes</name>
    <dbReference type="NCBI Taxonomy" id="273121"/>
    <lineage>
        <taxon>Bacteria</taxon>
        <taxon>Pseudomonadati</taxon>
        <taxon>Campylobacterota</taxon>
        <taxon>Epsilonproteobacteria</taxon>
        <taxon>Campylobacterales</taxon>
        <taxon>Helicobacteraceae</taxon>
        <taxon>Wolinella</taxon>
    </lineage>
</organism>
<dbReference type="RefSeq" id="WP_011138097.1">
    <property type="nucleotide sequence ID" value="NC_005090.1"/>
</dbReference>
<keyword evidence="1" id="KW-0472">Membrane</keyword>
<dbReference type="KEGG" id="wsu:WS0133"/>
<keyword evidence="3" id="KW-1185">Reference proteome</keyword>
<dbReference type="Proteomes" id="UP000000422">
    <property type="component" value="Chromosome"/>
</dbReference>
<gene>
    <name evidence="2" type="ordered locus">WS0133</name>
</gene>
<keyword evidence="1" id="KW-0812">Transmembrane</keyword>
<feature type="transmembrane region" description="Helical" evidence="1">
    <location>
        <begin position="138"/>
        <end position="163"/>
    </location>
</feature>
<feature type="transmembrane region" description="Helical" evidence="1">
    <location>
        <begin position="290"/>
        <end position="312"/>
    </location>
</feature>
<reference evidence="2 3" key="1">
    <citation type="journal article" date="2003" name="Proc. Natl. Acad. Sci. U.S.A.">
        <title>Complete genome sequence and analysis of Wolinella succinogenes.</title>
        <authorList>
            <person name="Baar C."/>
            <person name="Eppinger M."/>
            <person name="Raddatz G."/>
            <person name="Simon JM."/>
            <person name="Lanz C."/>
            <person name="Klimmek O."/>
            <person name="Nandakumar R."/>
            <person name="Gross R."/>
            <person name="Rosinus A."/>
            <person name="Keller H."/>
            <person name="Jagtap P."/>
            <person name="Linke B."/>
            <person name="Meyer F."/>
            <person name="Lederer H."/>
            <person name="Schuster S.C."/>
        </authorList>
    </citation>
    <scope>NUCLEOTIDE SEQUENCE [LARGE SCALE GENOMIC DNA]</scope>
    <source>
        <strain evidence="3">ATCC 29543 / DSM 1740 / CCUG 13145 / JCM 31913 / LMG 7466 / NCTC 11488 / FDC 602W</strain>
    </source>
</reference>
<feature type="transmembrane region" description="Helical" evidence="1">
    <location>
        <begin position="201"/>
        <end position="224"/>
    </location>
</feature>
<feature type="transmembrane region" description="Helical" evidence="1">
    <location>
        <begin position="260"/>
        <end position="278"/>
    </location>
</feature>
<dbReference type="AlphaFoldDB" id="Q7MAN1"/>
<dbReference type="STRING" id="273121.WS0133"/>
<proteinExistence type="predicted"/>
<accession>Q7MAN1</accession>
<feature type="transmembrane region" description="Helical" evidence="1">
    <location>
        <begin position="94"/>
        <end position="126"/>
    </location>
</feature>
<keyword evidence="1" id="KW-1133">Transmembrane helix</keyword>
<dbReference type="eggNOG" id="COG1807">
    <property type="taxonomic scope" value="Bacteria"/>
</dbReference>
<protein>
    <submittedName>
        <fullName evidence="2">PUTATIVE INTEGRAL MEMBRANE PROTEIN</fullName>
    </submittedName>
</protein>
<feature type="transmembrane region" description="Helical" evidence="1">
    <location>
        <begin position="231"/>
        <end position="248"/>
    </location>
</feature>